<dbReference type="AlphaFoldDB" id="D0N6T4"/>
<dbReference type="eggNOG" id="ENOG502QTFW">
    <property type="taxonomic scope" value="Eukaryota"/>
</dbReference>
<evidence type="ECO:0000259" key="3">
    <source>
        <dbReference type="PROSITE" id="PS50812"/>
    </source>
</evidence>
<dbReference type="OMA" id="KERCRCW"/>
<dbReference type="CDD" id="cd05162">
    <property type="entry name" value="PWWP"/>
    <property type="match status" value="1"/>
</dbReference>
<reference evidence="5" key="1">
    <citation type="journal article" date="2009" name="Nature">
        <title>Genome sequence and analysis of the Irish potato famine pathogen Phytophthora infestans.</title>
        <authorList>
            <consortium name="The Broad Institute Genome Sequencing Platform"/>
            <person name="Haas B.J."/>
            <person name="Kamoun S."/>
            <person name="Zody M.C."/>
            <person name="Jiang R.H."/>
            <person name="Handsaker R.E."/>
            <person name="Cano L.M."/>
            <person name="Grabherr M."/>
            <person name="Kodira C.D."/>
            <person name="Raffaele S."/>
            <person name="Torto-Alalibo T."/>
            <person name="Bozkurt T.O."/>
            <person name="Ah-Fong A.M."/>
            <person name="Alvarado L."/>
            <person name="Anderson V.L."/>
            <person name="Armstrong M.R."/>
            <person name="Avrova A."/>
            <person name="Baxter L."/>
            <person name="Beynon J."/>
            <person name="Boevink P.C."/>
            <person name="Bollmann S.R."/>
            <person name="Bos J.I."/>
            <person name="Bulone V."/>
            <person name="Cai G."/>
            <person name="Cakir C."/>
            <person name="Carrington J.C."/>
            <person name="Chawner M."/>
            <person name="Conti L."/>
            <person name="Costanzo S."/>
            <person name="Ewan R."/>
            <person name="Fahlgren N."/>
            <person name="Fischbach M.A."/>
            <person name="Fugelstad J."/>
            <person name="Gilroy E.M."/>
            <person name="Gnerre S."/>
            <person name="Green P.J."/>
            <person name="Grenville-Briggs L.J."/>
            <person name="Griffith J."/>
            <person name="Grunwald N.J."/>
            <person name="Horn K."/>
            <person name="Horner N.R."/>
            <person name="Hu C.H."/>
            <person name="Huitema E."/>
            <person name="Jeong D.H."/>
            <person name="Jones A.M."/>
            <person name="Jones J.D."/>
            <person name="Jones R.W."/>
            <person name="Karlsson E.K."/>
            <person name="Kunjeti S.G."/>
            <person name="Lamour K."/>
            <person name="Liu Z."/>
            <person name="Ma L."/>
            <person name="Maclean D."/>
            <person name="Chibucos M.C."/>
            <person name="McDonald H."/>
            <person name="McWalters J."/>
            <person name="Meijer H.J."/>
            <person name="Morgan W."/>
            <person name="Morris P.F."/>
            <person name="Munro C.A."/>
            <person name="O'Neill K."/>
            <person name="Ospina-Giraldo M."/>
            <person name="Pinzon A."/>
            <person name="Pritchard L."/>
            <person name="Ramsahoye B."/>
            <person name="Ren Q."/>
            <person name="Restrepo S."/>
            <person name="Roy S."/>
            <person name="Sadanandom A."/>
            <person name="Savidor A."/>
            <person name="Schornack S."/>
            <person name="Schwartz D.C."/>
            <person name="Schumann U.D."/>
            <person name="Schwessinger B."/>
            <person name="Seyer L."/>
            <person name="Sharpe T."/>
            <person name="Silvar C."/>
            <person name="Song J."/>
            <person name="Studholme D.J."/>
            <person name="Sykes S."/>
            <person name="Thines M."/>
            <person name="van de Vondervoort P.J."/>
            <person name="Phuntumart V."/>
            <person name="Wawra S."/>
            <person name="Weide R."/>
            <person name="Win J."/>
            <person name="Young C."/>
            <person name="Zhou S."/>
            <person name="Fry W."/>
            <person name="Meyers B.C."/>
            <person name="van West P."/>
            <person name="Ristaino J."/>
            <person name="Govers F."/>
            <person name="Birch P.R."/>
            <person name="Whisson S.C."/>
            <person name="Judelson H.S."/>
            <person name="Nusbaum C."/>
        </authorList>
    </citation>
    <scope>NUCLEOTIDE SEQUENCE [LARGE SCALE GENOMIC DNA]</scope>
    <source>
        <strain evidence="5">T30-4</strain>
    </source>
</reference>
<gene>
    <name evidence="4" type="ORF">PITG_06924</name>
</gene>
<feature type="domain" description="PWWP" evidence="3">
    <location>
        <begin position="74"/>
        <end position="136"/>
    </location>
</feature>
<feature type="region of interest" description="Disordered" evidence="2">
    <location>
        <begin position="230"/>
        <end position="499"/>
    </location>
</feature>
<dbReference type="VEuPathDB" id="FungiDB:PITG_06924"/>
<evidence type="ECO:0000256" key="2">
    <source>
        <dbReference type="SAM" id="MobiDB-lite"/>
    </source>
</evidence>
<dbReference type="SUPFAM" id="SSF47240">
    <property type="entry name" value="Ferritin-like"/>
    <property type="match status" value="1"/>
</dbReference>
<feature type="compositionally biased region" description="Polar residues" evidence="2">
    <location>
        <begin position="234"/>
        <end position="266"/>
    </location>
</feature>
<dbReference type="PROSITE" id="PS50812">
    <property type="entry name" value="PWWP"/>
    <property type="match status" value="1"/>
</dbReference>
<dbReference type="EMBL" id="DS028127">
    <property type="protein sequence ID" value="EEY53283.1"/>
    <property type="molecule type" value="Genomic_DNA"/>
</dbReference>
<evidence type="ECO:0000313" key="4">
    <source>
        <dbReference type="EMBL" id="EEY53283.1"/>
    </source>
</evidence>
<feature type="coiled-coil region" evidence="1">
    <location>
        <begin position="512"/>
        <end position="546"/>
    </location>
</feature>
<organism evidence="4 5">
    <name type="scientific">Phytophthora infestans (strain T30-4)</name>
    <name type="common">Potato late blight agent</name>
    <dbReference type="NCBI Taxonomy" id="403677"/>
    <lineage>
        <taxon>Eukaryota</taxon>
        <taxon>Sar</taxon>
        <taxon>Stramenopiles</taxon>
        <taxon>Oomycota</taxon>
        <taxon>Peronosporomycetes</taxon>
        <taxon>Peronosporales</taxon>
        <taxon>Peronosporaceae</taxon>
        <taxon>Phytophthora</taxon>
    </lineage>
</organism>
<proteinExistence type="predicted"/>
<dbReference type="OrthoDB" id="426882at2759"/>
<dbReference type="GeneID" id="9463735"/>
<dbReference type="InterPro" id="IPR009078">
    <property type="entry name" value="Ferritin-like_SF"/>
</dbReference>
<evidence type="ECO:0000313" key="5">
    <source>
        <dbReference type="Proteomes" id="UP000006643"/>
    </source>
</evidence>
<sequence>MSAELIAPALQEGDWLDVVDGDGIWNVAQVLRLPTPETVEVTYDCWGDEYNEELRRDSERIAPFHTHTWTVKCWAKLDTWPWWPALLTVRAPGSAQGSQNLRLEGRLLVDFLDKVEFKERCRCWVEKSKVTAFQSDEEARNVLTKLKKKKNKSKGEVRLKNLALSTELLSMCDAREDFPEFVEGTLPVQFKKNYTRPTAAVREEMGEEIWKREFADNRVKHASTHAYLPLLRDGSNSDSGNLTEKTGSSPAKSGPTSHDRATSSSPGAGKDDASSVSKESKEPKDVTVAPENPEIPTQKPVNFRKRARSPEEEESSSSTDTSRAGKTKAPRQAPQESQSTAAKETLSTDTDQTGETKAPRKQTQENESTTKKTHTSKTDGNSAQAKRNQKPKPAAKEIHVSPRKYGKTPKVLRSQQKRAANLPPYTPPHTRVLLKAKPGDEKNVTRSNIPNHARDAPCAKTDKHLLPTDQQETSAAAKKNATNESKDVEESTSPMKNLARLTKATVRADEQLQNIETALESKLTELAEKSAKAEELRNKCAALKTRVLSPPPAPASPTHIPQEELPHESSPTHSSTSISIREAQKVRKESTRREKNANGRPGDTRSPTLARRSSPAKCGIRGLELVLDDLLAKDLNQSLSAATTTAELDAIKAELLAFPEVRAAIARIQYPSYATATRGNVQKPGLKHQNLYDHSSFAIVMADSTTRTLFACALDVLTTGDAFAKADKTTKYVAQWKSGEINVICNEEDDVNNVPDHPARPENVEVVPAYKAKQGSRKAFVHSLAHAESYAIDLMWDIMARFVNTPLPRAFYDDWVRVAGEEAEHFSSWAHRLTELGSFYGDLAGHEGLWDAALETRDSILARLAVVHLVHEARGLDVFPNAVKRFEKASDDTSLEIIHKNYNEETTHVGAGVRWFRYVCERDGMDPIAKFHEIVPQYYKGLLKPPFNKEARDEAGMLEEWYLPLSTEAVAAAEKQSTGGVTVDEASAAISSIKLDATSA</sequence>
<dbReference type="Gene3D" id="2.30.30.140">
    <property type="match status" value="2"/>
</dbReference>
<dbReference type="SUPFAM" id="SSF63748">
    <property type="entry name" value="Tudor/PWWP/MBT"/>
    <property type="match status" value="1"/>
</dbReference>
<dbReference type="CDD" id="cd20104">
    <property type="entry name" value="MBT_PHF20L1-like"/>
    <property type="match status" value="1"/>
</dbReference>
<feature type="compositionally biased region" description="Polar residues" evidence="2">
    <location>
        <begin position="334"/>
        <end position="355"/>
    </location>
</feature>
<name>D0N6T4_PHYIT</name>
<feature type="compositionally biased region" description="Basic and acidic residues" evidence="2">
    <location>
        <begin position="269"/>
        <end position="285"/>
    </location>
</feature>
<dbReference type="CDD" id="cd00657">
    <property type="entry name" value="Ferritin_like"/>
    <property type="match status" value="1"/>
</dbReference>
<feature type="compositionally biased region" description="Basic and acidic residues" evidence="2">
    <location>
        <begin position="582"/>
        <end position="597"/>
    </location>
</feature>
<evidence type="ECO:0000256" key="1">
    <source>
        <dbReference type="SAM" id="Coils"/>
    </source>
</evidence>
<dbReference type="PANTHER" id="PTHR42782:SF2">
    <property type="entry name" value="3-OXOACYL-[ACYL-CARRIER-PROTEIN] SYNTHASE-LIKE PROTEIN"/>
    <property type="match status" value="1"/>
</dbReference>
<dbReference type="PANTHER" id="PTHR42782">
    <property type="entry name" value="SI:CH73-314G15.3"/>
    <property type="match status" value="1"/>
</dbReference>
<dbReference type="InterPro" id="IPR000313">
    <property type="entry name" value="PWWP_dom"/>
</dbReference>
<dbReference type="STRING" id="403677.D0N6T4"/>
<keyword evidence="1" id="KW-0175">Coiled coil</keyword>
<dbReference type="InParanoid" id="D0N6T4"/>
<feature type="compositionally biased region" description="Basic and acidic residues" evidence="2">
    <location>
        <begin position="452"/>
        <end position="466"/>
    </location>
</feature>
<keyword evidence="5" id="KW-1185">Reference proteome</keyword>
<dbReference type="RefSeq" id="XP_002904901.1">
    <property type="nucleotide sequence ID" value="XM_002904855.1"/>
</dbReference>
<feature type="region of interest" description="Disordered" evidence="2">
    <location>
        <begin position="546"/>
        <end position="615"/>
    </location>
</feature>
<dbReference type="Proteomes" id="UP000006643">
    <property type="component" value="Unassembled WGS sequence"/>
</dbReference>
<dbReference type="Pfam" id="PF00855">
    <property type="entry name" value="PWWP"/>
    <property type="match status" value="1"/>
</dbReference>
<accession>D0N6T4</accession>
<dbReference type="KEGG" id="pif:PITG_06924"/>
<feature type="compositionally biased region" description="Low complexity" evidence="2">
    <location>
        <begin position="568"/>
        <end position="580"/>
    </location>
</feature>
<dbReference type="Pfam" id="PF04305">
    <property type="entry name" value="DUF455"/>
    <property type="match status" value="1"/>
</dbReference>
<protein>
    <recommendedName>
        <fullName evidence="3">PWWP domain-containing protein</fullName>
    </recommendedName>
</protein>
<dbReference type="InterPro" id="IPR007402">
    <property type="entry name" value="DUF455"/>
</dbReference>
<dbReference type="HOGENOM" id="CLU_299866_0_0_1"/>